<dbReference type="EMBL" id="KN669767">
    <property type="protein sequence ID" value="KHN03628.1"/>
    <property type="molecule type" value="Genomic_DNA"/>
</dbReference>
<evidence type="ECO:0000313" key="9">
    <source>
        <dbReference type="EMBL" id="RZC28645.1"/>
    </source>
</evidence>
<dbReference type="PROSITE" id="PS51471">
    <property type="entry name" value="FE2OG_OXY"/>
    <property type="match status" value="1"/>
</dbReference>
<evidence type="ECO:0000256" key="4">
    <source>
        <dbReference type="ARBA" id="ARBA00023002"/>
    </source>
</evidence>
<evidence type="ECO:0000259" key="7">
    <source>
        <dbReference type="PROSITE" id="PS51471"/>
    </source>
</evidence>
<evidence type="ECO:0000256" key="5">
    <source>
        <dbReference type="ARBA" id="ARBA00023004"/>
    </source>
</evidence>
<feature type="domain" description="Fe2OG dioxygenase" evidence="7">
    <location>
        <begin position="199"/>
        <end position="299"/>
    </location>
</feature>
<dbReference type="GO" id="GO:0016491">
    <property type="term" value="F:oxidoreductase activity"/>
    <property type="evidence" value="ECO:0007669"/>
    <property type="project" value="UniProtKB-KW"/>
</dbReference>
<protein>
    <submittedName>
        <fullName evidence="8">Protein SRG1</fullName>
    </submittedName>
</protein>
<keyword evidence="4 6" id="KW-0560">Oxidoreductase</keyword>
<evidence type="ECO:0000256" key="1">
    <source>
        <dbReference type="ARBA" id="ARBA00008056"/>
    </source>
</evidence>
<dbReference type="Gene3D" id="2.60.120.330">
    <property type="entry name" value="B-lactam Antibiotic, Isopenicillin N Synthase, Chain"/>
    <property type="match status" value="1"/>
</dbReference>
<name>A0A0B2P7H3_GLYSO</name>
<dbReference type="GO" id="GO:0046872">
    <property type="term" value="F:metal ion binding"/>
    <property type="evidence" value="ECO:0007669"/>
    <property type="project" value="UniProtKB-KW"/>
</dbReference>
<dbReference type="InterPro" id="IPR026992">
    <property type="entry name" value="DIOX_N"/>
</dbReference>
<dbReference type="Pfam" id="PF14226">
    <property type="entry name" value="DIOX_N"/>
    <property type="match status" value="1"/>
</dbReference>
<reference evidence="8" key="1">
    <citation type="submission" date="2014-07" db="EMBL/GenBank/DDBJ databases">
        <title>Identification of a novel salt tolerance gene in wild soybean by whole-genome sequencing.</title>
        <authorList>
            <person name="Lam H.-M."/>
            <person name="Qi X."/>
            <person name="Li M.-W."/>
            <person name="Liu X."/>
            <person name="Xie M."/>
            <person name="Ni M."/>
            <person name="Xu X."/>
        </authorList>
    </citation>
    <scope>NUCLEOTIDE SEQUENCE [LARGE SCALE GENOMIC DNA]</scope>
    <source>
        <tissue evidence="8">Root</tissue>
    </source>
</reference>
<dbReference type="Pfam" id="PF03171">
    <property type="entry name" value="2OG-FeII_Oxy"/>
    <property type="match status" value="1"/>
</dbReference>
<accession>A0A0B2P7H3</accession>
<dbReference type="AlphaFoldDB" id="A0A0B2P7H3"/>
<dbReference type="Proteomes" id="UP000053555">
    <property type="component" value="Unassembled WGS sequence"/>
</dbReference>
<dbReference type="GO" id="GO:0031418">
    <property type="term" value="F:L-ascorbic acid binding"/>
    <property type="evidence" value="ECO:0007669"/>
    <property type="project" value="UniProtKB-KW"/>
</dbReference>
<keyword evidence="2 6" id="KW-0479">Metal-binding</keyword>
<dbReference type="InterPro" id="IPR050295">
    <property type="entry name" value="Plant_2OG-oxidoreductases"/>
</dbReference>
<dbReference type="Proteomes" id="UP000289340">
    <property type="component" value="Chromosome 1"/>
</dbReference>
<sequence>MSKYGTSLLVPSVHELVKQPITKVPDQYLHPNQDPPDISNTTLPQVPVIDLSKLLSEDVTELEKLDDACKEWGFFQLINHGVNPSMVENVKRDVQEFLNLPMEKKKQFWQIPDELEGFGQLFVVSEDQKLEWADMFFIHTLPINARNLRLFPNFPQPLRDNIENYSSQLKKLCLTIIERMAMALKIESNELLDYVFEDVFQTMRWTYYPPCPQPENVIGINPHSDACALTILLQANETEGLQIKKDGNWIPVKPLPNAFVINVGDILEILTNGIYRSIEHRATINKEKERISVATFHRPLMNKVIGPTPSLVTSERAAVFKRIAVEDYYKAYFSRGLKGKSCLDLIRVQK</sequence>
<dbReference type="FunFam" id="2.60.120.330:FF:000001">
    <property type="entry name" value="Protein SRG1"/>
    <property type="match status" value="1"/>
</dbReference>
<evidence type="ECO:0000256" key="6">
    <source>
        <dbReference type="RuleBase" id="RU003682"/>
    </source>
</evidence>
<dbReference type="PANTHER" id="PTHR47991">
    <property type="entry name" value="OXOGLUTARATE/IRON-DEPENDENT DIOXYGENASE"/>
    <property type="match status" value="1"/>
</dbReference>
<gene>
    <name evidence="9" type="ORF">D0Y65_000564</name>
    <name evidence="8" type="ORF">glysoja_031125</name>
</gene>
<dbReference type="InterPro" id="IPR005123">
    <property type="entry name" value="Oxoglu/Fe-dep_dioxygenase_dom"/>
</dbReference>
<dbReference type="Gramene" id="XM_028375618.1">
    <property type="protein sequence ID" value="XP_028231419.1"/>
    <property type="gene ID" value="LOC114411882"/>
</dbReference>
<keyword evidence="3" id="KW-0847">Vitamin C</keyword>
<reference evidence="9 10" key="2">
    <citation type="submission" date="2018-09" db="EMBL/GenBank/DDBJ databases">
        <title>A high-quality reference genome of wild soybean provides a powerful tool to mine soybean genomes.</title>
        <authorList>
            <person name="Xie M."/>
            <person name="Chung C.Y.L."/>
            <person name="Li M.-W."/>
            <person name="Wong F.-L."/>
            <person name="Chan T.-F."/>
            <person name="Lam H.-M."/>
        </authorList>
    </citation>
    <scope>NUCLEOTIDE SEQUENCE [LARGE SCALE GENOMIC DNA]</scope>
    <source>
        <strain evidence="10">cv. W05</strain>
        <tissue evidence="9">Hypocotyl of etiolated seedlings</tissue>
    </source>
</reference>
<keyword evidence="10" id="KW-1185">Reference proteome</keyword>
<proteinExistence type="inferred from homology"/>
<evidence type="ECO:0000313" key="10">
    <source>
        <dbReference type="Proteomes" id="UP000289340"/>
    </source>
</evidence>
<comment type="similarity">
    <text evidence="1 6">Belongs to the iron/ascorbate-dependent oxidoreductase family.</text>
</comment>
<keyword evidence="5 6" id="KW-0408">Iron</keyword>
<dbReference type="InterPro" id="IPR027443">
    <property type="entry name" value="IPNS-like_sf"/>
</dbReference>
<dbReference type="InterPro" id="IPR044861">
    <property type="entry name" value="IPNS-like_FE2OG_OXY"/>
</dbReference>
<dbReference type="SMR" id="A0A0B2P7H3"/>
<dbReference type="SUPFAM" id="SSF51197">
    <property type="entry name" value="Clavaminate synthase-like"/>
    <property type="match status" value="1"/>
</dbReference>
<evidence type="ECO:0000256" key="3">
    <source>
        <dbReference type="ARBA" id="ARBA00022896"/>
    </source>
</evidence>
<dbReference type="EMBL" id="QZWG01000001">
    <property type="protein sequence ID" value="RZC28645.1"/>
    <property type="molecule type" value="Genomic_DNA"/>
</dbReference>
<evidence type="ECO:0000313" key="8">
    <source>
        <dbReference type="EMBL" id="KHN03628.1"/>
    </source>
</evidence>
<organism evidence="8">
    <name type="scientific">Glycine soja</name>
    <name type="common">Wild soybean</name>
    <dbReference type="NCBI Taxonomy" id="3848"/>
    <lineage>
        <taxon>Eukaryota</taxon>
        <taxon>Viridiplantae</taxon>
        <taxon>Streptophyta</taxon>
        <taxon>Embryophyta</taxon>
        <taxon>Tracheophyta</taxon>
        <taxon>Spermatophyta</taxon>
        <taxon>Magnoliopsida</taxon>
        <taxon>eudicotyledons</taxon>
        <taxon>Gunneridae</taxon>
        <taxon>Pentapetalae</taxon>
        <taxon>rosids</taxon>
        <taxon>fabids</taxon>
        <taxon>Fabales</taxon>
        <taxon>Fabaceae</taxon>
        <taxon>Papilionoideae</taxon>
        <taxon>50 kb inversion clade</taxon>
        <taxon>NPAAA clade</taxon>
        <taxon>indigoferoid/millettioid clade</taxon>
        <taxon>Phaseoleae</taxon>
        <taxon>Glycine</taxon>
        <taxon>Glycine subgen. Soja</taxon>
    </lineage>
</organism>
<evidence type="ECO:0000256" key="2">
    <source>
        <dbReference type="ARBA" id="ARBA00022723"/>
    </source>
</evidence>